<evidence type="ECO:0000313" key="1">
    <source>
        <dbReference type="EMBL" id="GAA4694746.1"/>
    </source>
</evidence>
<accession>A0ABP8WSW8</accession>
<dbReference type="EMBL" id="BAABIC010000011">
    <property type="protein sequence ID" value="GAA4694746.1"/>
    <property type="molecule type" value="Genomic_DNA"/>
</dbReference>
<dbReference type="RefSeq" id="WP_345381679.1">
    <property type="nucleotide sequence ID" value="NZ_BAABIC010000011.1"/>
</dbReference>
<organism evidence="1 2">
    <name type="scientific">Pseudonocardia yuanmonensis</name>
    <dbReference type="NCBI Taxonomy" id="1095914"/>
    <lineage>
        <taxon>Bacteria</taxon>
        <taxon>Bacillati</taxon>
        <taxon>Actinomycetota</taxon>
        <taxon>Actinomycetes</taxon>
        <taxon>Pseudonocardiales</taxon>
        <taxon>Pseudonocardiaceae</taxon>
        <taxon>Pseudonocardia</taxon>
    </lineage>
</organism>
<name>A0ABP8WSW8_9PSEU</name>
<evidence type="ECO:0000313" key="2">
    <source>
        <dbReference type="Proteomes" id="UP001500325"/>
    </source>
</evidence>
<proteinExistence type="predicted"/>
<gene>
    <name evidence="1" type="ORF">GCM10023215_35500</name>
</gene>
<sequence length="53" mass="5977">MGFSPTAQQGSFQDTARALARRALLPTYRGRRRIEPELNLVIARQRDGRPLAP</sequence>
<comment type="caution">
    <text evidence="1">The sequence shown here is derived from an EMBL/GenBank/DDBJ whole genome shotgun (WGS) entry which is preliminary data.</text>
</comment>
<reference evidence="2" key="1">
    <citation type="journal article" date="2019" name="Int. J. Syst. Evol. Microbiol.">
        <title>The Global Catalogue of Microorganisms (GCM) 10K type strain sequencing project: providing services to taxonomists for standard genome sequencing and annotation.</title>
        <authorList>
            <consortium name="The Broad Institute Genomics Platform"/>
            <consortium name="The Broad Institute Genome Sequencing Center for Infectious Disease"/>
            <person name="Wu L."/>
            <person name="Ma J."/>
        </authorList>
    </citation>
    <scope>NUCLEOTIDE SEQUENCE [LARGE SCALE GENOMIC DNA]</scope>
    <source>
        <strain evidence="2">JCM 18055</strain>
    </source>
</reference>
<dbReference type="Proteomes" id="UP001500325">
    <property type="component" value="Unassembled WGS sequence"/>
</dbReference>
<keyword evidence="2" id="KW-1185">Reference proteome</keyword>
<protein>
    <submittedName>
        <fullName evidence="1">Uncharacterized protein</fullName>
    </submittedName>
</protein>